<comment type="function">
    <text evidence="2">Probably catalyzes the deacetylation of acetylated carbohydrates an important step in the degradation of oligosaccharides.</text>
</comment>
<evidence type="ECO:0000256" key="2">
    <source>
        <dbReference type="ARBA" id="ARBA00003451"/>
    </source>
</evidence>
<dbReference type="CDD" id="cd10806">
    <property type="entry name" value="YdjC_like_2"/>
    <property type="match status" value="1"/>
</dbReference>
<dbReference type="SUPFAM" id="SSF88713">
    <property type="entry name" value="Glycoside hydrolase/deacetylase"/>
    <property type="match status" value="1"/>
</dbReference>
<keyword evidence="6" id="KW-0378">Hydrolase</keyword>
<dbReference type="Pfam" id="PF04794">
    <property type="entry name" value="YdjC"/>
    <property type="match status" value="2"/>
</dbReference>
<evidence type="ECO:0000256" key="7">
    <source>
        <dbReference type="ARBA" id="ARBA00022842"/>
    </source>
</evidence>
<dbReference type="PANTHER" id="PTHR31609:SF1">
    <property type="entry name" value="CARBOHYDRATE DEACETYLASE"/>
    <property type="match status" value="1"/>
</dbReference>
<evidence type="ECO:0000256" key="1">
    <source>
        <dbReference type="ARBA" id="ARBA00001946"/>
    </source>
</evidence>
<evidence type="ECO:0000256" key="8">
    <source>
        <dbReference type="ARBA" id="ARBA00023277"/>
    </source>
</evidence>
<evidence type="ECO:0000256" key="4">
    <source>
        <dbReference type="ARBA" id="ARBA00018477"/>
    </source>
</evidence>
<gene>
    <name evidence="10" type="primary">YDJC</name>
</gene>
<dbReference type="PANTHER" id="PTHR31609">
    <property type="entry name" value="YDJC DEACETYLASE FAMILY MEMBER"/>
    <property type="match status" value="1"/>
</dbReference>
<evidence type="ECO:0000256" key="3">
    <source>
        <dbReference type="ARBA" id="ARBA00008843"/>
    </source>
</evidence>
<protein>
    <recommendedName>
        <fullName evidence="4">Carbohydrate deacetylase</fullName>
    </recommendedName>
</protein>
<comment type="similarity">
    <text evidence="3">Belongs to the YdjC deacetylase family.</text>
</comment>
<accession>A0ABM1JTI7</accession>
<dbReference type="RefSeq" id="XP_015264774.1">
    <property type="nucleotide sequence ID" value="XM_015409288.1"/>
</dbReference>
<evidence type="ECO:0000256" key="5">
    <source>
        <dbReference type="ARBA" id="ARBA00022723"/>
    </source>
</evidence>
<reference evidence="10" key="1">
    <citation type="submission" date="2025-08" db="UniProtKB">
        <authorList>
            <consortium name="RefSeq"/>
        </authorList>
    </citation>
    <scope>IDENTIFICATION</scope>
</reference>
<keyword evidence="9" id="KW-1185">Reference proteome</keyword>
<evidence type="ECO:0000313" key="10">
    <source>
        <dbReference type="RefSeq" id="XP_015264774.1"/>
    </source>
</evidence>
<dbReference type="Gene3D" id="3.20.20.370">
    <property type="entry name" value="Glycoside hydrolase/deacetylase"/>
    <property type="match status" value="2"/>
</dbReference>
<dbReference type="Proteomes" id="UP000694871">
    <property type="component" value="Unplaced"/>
</dbReference>
<dbReference type="InterPro" id="IPR011330">
    <property type="entry name" value="Glyco_hydro/deAcase_b/a-brl"/>
</dbReference>
<comment type="cofactor">
    <cofactor evidence="1">
        <name>Mg(2+)</name>
        <dbReference type="ChEBI" id="CHEBI:18420"/>
    </cofactor>
</comment>
<keyword evidence="7" id="KW-0460">Magnesium</keyword>
<keyword evidence="5" id="KW-0479">Metal-binding</keyword>
<dbReference type="GeneID" id="107108770"/>
<organism evidence="9 10">
    <name type="scientific">Gekko japonicus</name>
    <name type="common">Schlegel's Japanese gecko</name>
    <dbReference type="NCBI Taxonomy" id="146911"/>
    <lineage>
        <taxon>Eukaryota</taxon>
        <taxon>Metazoa</taxon>
        <taxon>Chordata</taxon>
        <taxon>Craniata</taxon>
        <taxon>Vertebrata</taxon>
        <taxon>Euteleostomi</taxon>
        <taxon>Lepidosauria</taxon>
        <taxon>Squamata</taxon>
        <taxon>Bifurcata</taxon>
        <taxon>Gekkota</taxon>
        <taxon>Gekkonidae</taxon>
        <taxon>Gekkoninae</taxon>
        <taxon>Gekko</taxon>
    </lineage>
</organism>
<evidence type="ECO:0000313" key="9">
    <source>
        <dbReference type="Proteomes" id="UP000694871"/>
    </source>
</evidence>
<evidence type="ECO:0000256" key="6">
    <source>
        <dbReference type="ARBA" id="ARBA00022801"/>
    </source>
</evidence>
<sequence length="294" mass="32518">MPKATVKLIVTGDDFGYCPRRNQGIVECFLAGAVSNVSLLVNGSAVSDAVQLARRYHIPIGLHANLSEGLPVCPALKEESSLLNKEGFFHGKMGIRTVLAEGLLKMLAIIIVIIYHCLPEIRHVFAQVLEEYGIIHTRVPIEPDLPHCSWIDPHLMDFYLGVEKDSLDTVDVFTKHGIRWPDIYIGLSTMGKNMSMSNILRAIDNATTDFLAKENASIPSSSPSCPDQGIRTVTIELMTHPGYPSVPPVGGCGEGPDDFSQSWERLHELKTLKNPELQSHYETRNIQLCAFKDL</sequence>
<proteinExistence type="inferred from homology"/>
<dbReference type="InterPro" id="IPR006879">
    <property type="entry name" value="YdjC-like"/>
</dbReference>
<keyword evidence="8" id="KW-0119">Carbohydrate metabolism</keyword>
<name>A0ABM1JTI7_GEKJA</name>